<dbReference type="EMBL" id="PDYG01000001">
    <property type="protein sequence ID" value="PHU38885.1"/>
    <property type="molecule type" value="Genomic_DNA"/>
</dbReference>
<dbReference type="RefSeq" id="WP_099385149.1">
    <property type="nucleotide sequence ID" value="NZ_JANSWH010000050.1"/>
</dbReference>
<name>A0A2G3E6X0_9FIRM</name>
<organism evidence="1 2">
    <name type="scientific">Agathobacter ruminis</name>
    <dbReference type="NCBI Taxonomy" id="1712665"/>
    <lineage>
        <taxon>Bacteria</taxon>
        <taxon>Bacillati</taxon>
        <taxon>Bacillota</taxon>
        <taxon>Clostridia</taxon>
        <taxon>Lachnospirales</taxon>
        <taxon>Lachnospiraceae</taxon>
        <taxon>Agathobacter</taxon>
    </lineage>
</organism>
<proteinExistence type="predicted"/>
<accession>A0A2G3E6X0</accession>
<protein>
    <recommendedName>
        <fullName evidence="3">Abortive phage infection protein</fullName>
    </recommendedName>
</protein>
<reference evidence="1 2" key="2">
    <citation type="submission" date="2017-10" db="EMBL/GenBank/DDBJ databases">
        <authorList>
            <person name="Banno H."/>
            <person name="Chua N.-H."/>
        </authorList>
    </citation>
    <scope>NUCLEOTIDE SEQUENCE [LARGE SCALE GENOMIC DNA]</scope>
    <source>
        <strain evidence="1 2">JK623</strain>
    </source>
</reference>
<dbReference type="AlphaFoldDB" id="A0A2G3E6X0"/>
<dbReference type="Proteomes" id="UP000224563">
    <property type="component" value="Unassembled WGS sequence"/>
</dbReference>
<gene>
    <name evidence="1" type="ORF">CSX02_00075</name>
</gene>
<keyword evidence="2" id="KW-1185">Reference proteome</keyword>
<evidence type="ECO:0000313" key="2">
    <source>
        <dbReference type="Proteomes" id="UP000224563"/>
    </source>
</evidence>
<dbReference type="InterPro" id="IPR045738">
    <property type="entry name" value="DUF6088"/>
</dbReference>
<dbReference type="Pfam" id="PF19570">
    <property type="entry name" value="DUF6088"/>
    <property type="match status" value="1"/>
</dbReference>
<comment type="caution">
    <text evidence="1">The sequence shown here is derived from an EMBL/GenBank/DDBJ whole genome shotgun (WGS) entry which is preliminary data.</text>
</comment>
<evidence type="ECO:0008006" key="3">
    <source>
        <dbReference type="Google" id="ProtNLM"/>
    </source>
</evidence>
<reference evidence="1 2" key="1">
    <citation type="submission" date="2017-10" db="EMBL/GenBank/DDBJ databases">
        <title>Resolving the taxonomy of Roseburia spp., Eubacterium rectale and Agathobacter spp. through phylogenomic analysis.</title>
        <authorList>
            <person name="Sheridan P.O."/>
            <person name="Walker A.W."/>
            <person name="Duncan S.H."/>
            <person name="Scott K.P."/>
            <person name="Toole P.W.O."/>
            <person name="Luis P."/>
            <person name="Flint H.J."/>
        </authorList>
    </citation>
    <scope>NUCLEOTIDE SEQUENCE [LARGE SCALE GENOMIC DNA]</scope>
    <source>
        <strain evidence="1 2">JK623</strain>
    </source>
</reference>
<sequence length="200" mass="22734">MREKYQIEIENRIKNFEGGYAFSAVDFADIADTDPTNKSLSRLNESGTIRRIIQGVYDKPVYSELLNEYSSPKVEKVVEALARKFNWTVAPAGETALNYLHMSTQVSNSWSYISDGPYRKYEIGSYTIEFKHCANKEISGKSFLTVSVIQALKFIGKANIQKEDIERLSFSIPSGQKQKVLEESKTTTSWIYKAIKEACK</sequence>
<evidence type="ECO:0000313" key="1">
    <source>
        <dbReference type="EMBL" id="PHU38885.1"/>
    </source>
</evidence>